<dbReference type="Gene3D" id="2.70.98.70">
    <property type="match status" value="1"/>
</dbReference>
<dbReference type="GO" id="GO:0016829">
    <property type="term" value="F:lyase activity"/>
    <property type="evidence" value="ECO:0007669"/>
    <property type="project" value="UniProtKB-KW"/>
</dbReference>
<feature type="signal peptide" evidence="5">
    <location>
        <begin position="1"/>
        <end position="24"/>
    </location>
</feature>
<proteinExistence type="predicted"/>
<dbReference type="EMBL" id="BSPD01000080">
    <property type="protein sequence ID" value="GLS27549.1"/>
    <property type="molecule type" value="Genomic_DNA"/>
</dbReference>
<dbReference type="AlphaFoldDB" id="A0AA37T8J0"/>
<dbReference type="PROSITE" id="PS51752">
    <property type="entry name" value="JACALIN_LECTIN"/>
    <property type="match status" value="1"/>
</dbReference>
<evidence type="ECO:0000256" key="2">
    <source>
        <dbReference type="ARBA" id="ARBA00022729"/>
    </source>
</evidence>
<protein>
    <recommendedName>
        <fullName evidence="6">Jacalin-type lectin domain-containing protein</fullName>
    </recommendedName>
</protein>
<dbReference type="SMART" id="SM00915">
    <property type="entry name" value="Jacalin"/>
    <property type="match status" value="1"/>
</dbReference>
<evidence type="ECO:0000313" key="7">
    <source>
        <dbReference type="EMBL" id="GLS27549.1"/>
    </source>
</evidence>
<dbReference type="Pfam" id="PF07940">
    <property type="entry name" value="Hepar_II_III_C"/>
    <property type="match status" value="1"/>
</dbReference>
<dbReference type="Gene3D" id="2.100.10.30">
    <property type="entry name" value="Jacalin-like lectin domain"/>
    <property type="match status" value="1"/>
</dbReference>
<evidence type="ECO:0000256" key="5">
    <source>
        <dbReference type="SAM" id="SignalP"/>
    </source>
</evidence>
<evidence type="ECO:0000259" key="6">
    <source>
        <dbReference type="PROSITE" id="PS51752"/>
    </source>
</evidence>
<dbReference type="Pfam" id="PF01419">
    <property type="entry name" value="Jacalin"/>
    <property type="match status" value="1"/>
</dbReference>
<keyword evidence="4" id="KW-0456">Lyase</keyword>
<reference evidence="7 8" key="1">
    <citation type="journal article" date="2014" name="Int. J. Syst. Evol. Microbiol.">
        <title>Complete genome sequence of Corynebacterium casei LMG S-19264T (=DSM 44701T), isolated from a smear-ripened cheese.</title>
        <authorList>
            <consortium name="US DOE Joint Genome Institute (JGI-PGF)"/>
            <person name="Walter F."/>
            <person name="Albersmeier A."/>
            <person name="Kalinowski J."/>
            <person name="Ruckert C."/>
        </authorList>
    </citation>
    <scope>NUCLEOTIDE SEQUENCE [LARGE SCALE GENOMIC DNA]</scope>
    <source>
        <strain evidence="7 8">NBRC 110095</strain>
    </source>
</reference>
<keyword evidence="2 5" id="KW-0732">Signal</keyword>
<comment type="subcellular location">
    <subcellularLocation>
        <location evidence="1">Periplasm</location>
    </subcellularLocation>
</comment>
<dbReference type="InterPro" id="IPR036404">
    <property type="entry name" value="Jacalin-like_lectin_dom_sf"/>
</dbReference>
<dbReference type="SUPFAM" id="SSF51101">
    <property type="entry name" value="Mannose-binding lectins"/>
    <property type="match status" value="1"/>
</dbReference>
<dbReference type="InterPro" id="IPR008929">
    <property type="entry name" value="Chondroitin_lyas"/>
</dbReference>
<dbReference type="Proteomes" id="UP001156870">
    <property type="component" value="Unassembled WGS sequence"/>
</dbReference>
<dbReference type="InterPro" id="IPR001229">
    <property type="entry name" value="Jacalin-like_lectin_dom"/>
</dbReference>
<sequence>MNRKIVKYLLICPFFLLYLSSSNAAVTLDEATIRSQLKALSERSEPYLLFHDGPKEIFVEKALQFDPSYLDTLETRSKVISDAQYGLYAPIFAHLTNPAESQKEAISSQFWANYNKQKERATLDRARRYQGAALREVWRWLINYHFTASFGYSTEDQKNELFDYTSEIAEILYNSDGIATAGIPRTLSNIGGINDYSKHNYHAENIAILMYYAMVFPDAPNAAEYLMFGLREFENLMAEGVYDGGAWNESPRYQGAILRILIPVLADVKALFGIDQFENTNFKAMLRWLMLAQTQTVNDSIAGDSIYGYGRIPAVGDSIWTREWYLWCLYAAKHYKDTSPKFARNLMYAWEQAGSPTISNLSREAFTVADFDLSIAPVPHSRLNKSFVLSQRKGHVVMQSDRGDDNQQWVFFRSGETSQTVIPISRHEHADHNGFSLFSFGYPVVLDPGISRYTEGGANNYRAAPVHSTVDFAKHLDPNPLFTAIWSEEDMEHTIISGEIKSFTTNDQFDLVIGRAEKDGWHNGFPFSSPENYTRQFFFAKPNYFVIRDDISDEGVADYYLNLLAQYSERDSRGNEVVFNHDAGFKLKVIFLNHKGVQFEIGETSLADVPEWGDRLTQLKAERRDGRDGFVTLIYPYRDKEPDLNAFYNGSDKISVIRGEWLDEISFQGDNWSMQTLLAEGNTHLHKAGHLYHQNTLSGGPHGDDFDDFYNVQALLEAGRSAQPVRVEVRAGRRVDSIQFHYDNYSAPRHGGSGGSSRGFTLNPGQTIKEIHAYNGQRSNRTRVFGLKFVLNDGTEYGPYGSTTNDVTILGGENGADIVGLHGRSGSELDRLGVVLLAD</sequence>
<evidence type="ECO:0000256" key="3">
    <source>
        <dbReference type="ARBA" id="ARBA00022764"/>
    </source>
</evidence>
<dbReference type="PANTHER" id="PTHR39210">
    <property type="entry name" value="HEPARIN-SULFATE LYASE"/>
    <property type="match status" value="1"/>
</dbReference>
<organism evidence="7 8">
    <name type="scientific">Marinibactrum halimedae</name>
    <dbReference type="NCBI Taxonomy" id="1444977"/>
    <lineage>
        <taxon>Bacteria</taxon>
        <taxon>Pseudomonadati</taxon>
        <taxon>Pseudomonadota</taxon>
        <taxon>Gammaproteobacteria</taxon>
        <taxon>Cellvibrionales</taxon>
        <taxon>Cellvibrionaceae</taxon>
        <taxon>Marinibactrum</taxon>
    </lineage>
</organism>
<dbReference type="PANTHER" id="PTHR39210:SF1">
    <property type="entry name" value="HEPARIN-SULFATE LYASE"/>
    <property type="match status" value="1"/>
</dbReference>
<dbReference type="SUPFAM" id="SSF48230">
    <property type="entry name" value="Chondroitin AC/alginate lyase"/>
    <property type="match status" value="1"/>
</dbReference>
<gene>
    <name evidence="7" type="ORF">GCM10007877_32680</name>
</gene>
<feature type="chain" id="PRO_5041409624" description="Jacalin-type lectin domain-containing protein" evidence="5">
    <location>
        <begin position="25"/>
        <end position="839"/>
    </location>
</feature>
<dbReference type="Gene3D" id="1.50.10.100">
    <property type="entry name" value="Chondroitin AC/alginate lyase"/>
    <property type="match status" value="1"/>
</dbReference>
<evidence type="ECO:0000256" key="1">
    <source>
        <dbReference type="ARBA" id="ARBA00004418"/>
    </source>
</evidence>
<dbReference type="InterPro" id="IPR012480">
    <property type="entry name" value="Hepar_II_III_C"/>
</dbReference>
<evidence type="ECO:0000256" key="4">
    <source>
        <dbReference type="ARBA" id="ARBA00023239"/>
    </source>
</evidence>
<name>A0AA37T8J0_9GAMM</name>
<dbReference type="RefSeq" id="WP_232593976.1">
    <property type="nucleotide sequence ID" value="NZ_BSPD01000080.1"/>
</dbReference>
<keyword evidence="3" id="KW-0574">Periplasm</keyword>
<keyword evidence="8" id="KW-1185">Reference proteome</keyword>
<accession>A0AA37T8J0</accession>
<feature type="domain" description="Jacalin-type lectin" evidence="6">
    <location>
        <begin position="691"/>
        <end position="838"/>
    </location>
</feature>
<comment type="caution">
    <text evidence="7">The sequence shown here is derived from an EMBL/GenBank/DDBJ whole genome shotgun (WGS) entry which is preliminary data.</text>
</comment>
<dbReference type="GO" id="GO:0042597">
    <property type="term" value="C:periplasmic space"/>
    <property type="evidence" value="ECO:0007669"/>
    <property type="project" value="UniProtKB-SubCell"/>
</dbReference>
<evidence type="ECO:0000313" key="8">
    <source>
        <dbReference type="Proteomes" id="UP001156870"/>
    </source>
</evidence>